<dbReference type="Proteomes" id="UP001500886">
    <property type="component" value="Unassembled WGS sequence"/>
</dbReference>
<evidence type="ECO:0008006" key="4">
    <source>
        <dbReference type="Google" id="ProtNLM"/>
    </source>
</evidence>
<dbReference type="EMBL" id="BAAASL010000027">
    <property type="protein sequence ID" value="GAA2724759.1"/>
    <property type="molecule type" value="Genomic_DNA"/>
</dbReference>
<sequence>MRAAGVRQLASDKAQPGKETAEAQPGKDTVEAVQEAGKRVHIKLPSHSGDCRSEDDWGTFRGTAGQPSSPARARQNVPSHEGP</sequence>
<protein>
    <recommendedName>
        <fullName evidence="4">Transposase</fullName>
    </recommendedName>
</protein>
<evidence type="ECO:0000313" key="3">
    <source>
        <dbReference type="Proteomes" id="UP001500886"/>
    </source>
</evidence>
<proteinExistence type="predicted"/>
<name>A0ABN3U5M3_9ACTN</name>
<comment type="caution">
    <text evidence="2">The sequence shown here is derived from an EMBL/GenBank/DDBJ whole genome shotgun (WGS) entry which is preliminary data.</text>
</comment>
<gene>
    <name evidence="2" type="ORF">GCM10010315_55300</name>
</gene>
<evidence type="ECO:0000256" key="1">
    <source>
        <dbReference type="SAM" id="MobiDB-lite"/>
    </source>
</evidence>
<keyword evidence="3" id="KW-1185">Reference proteome</keyword>
<feature type="region of interest" description="Disordered" evidence="1">
    <location>
        <begin position="1"/>
        <end position="83"/>
    </location>
</feature>
<organism evidence="2 3">
    <name type="scientific">Streptomyces luteosporeus</name>
    <dbReference type="NCBI Taxonomy" id="173856"/>
    <lineage>
        <taxon>Bacteria</taxon>
        <taxon>Bacillati</taxon>
        <taxon>Actinomycetota</taxon>
        <taxon>Actinomycetes</taxon>
        <taxon>Kitasatosporales</taxon>
        <taxon>Streptomycetaceae</taxon>
        <taxon>Streptomyces</taxon>
    </lineage>
</organism>
<evidence type="ECO:0000313" key="2">
    <source>
        <dbReference type="EMBL" id="GAA2724759.1"/>
    </source>
</evidence>
<accession>A0ABN3U5M3</accession>
<reference evidence="2 3" key="1">
    <citation type="journal article" date="2019" name="Int. J. Syst. Evol. Microbiol.">
        <title>The Global Catalogue of Microorganisms (GCM) 10K type strain sequencing project: providing services to taxonomists for standard genome sequencing and annotation.</title>
        <authorList>
            <consortium name="The Broad Institute Genomics Platform"/>
            <consortium name="The Broad Institute Genome Sequencing Center for Infectious Disease"/>
            <person name="Wu L."/>
            <person name="Ma J."/>
        </authorList>
    </citation>
    <scope>NUCLEOTIDE SEQUENCE [LARGE SCALE GENOMIC DNA]</scope>
    <source>
        <strain evidence="2 3">JCM 4542</strain>
    </source>
</reference>